<protein>
    <submittedName>
        <fullName evidence="2">Uncharacterized protein</fullName>
    </submittedName>
</protein>
<proteinExistence type="predicted"/>
<dbReference type="AlphaFoldDB" id="A0A0B0PGL2"/>
<evidence type="ECO:0000313" key="1">
    <source>
        <dbReference type="EMBL" id="KHG23577.1"/>
    </source>
</evidence>
<sequence>MCNSDLSEMSELTSLFKTQKKKQSKLYSLVSSYNSKLNLPFIHNQSNIKNANNSIKYHLITSILHMLVILQIHLTIP</sequence>
<keyword evidence="3" id="KW-1185">Reference proteome</keyword>
<evidence type="ECO:0000313" key="3">
    <source>
        <dbReference type="Proteomes" id="UP000032142"/>
    </source>
</evidence>
<gene>
    <name evidence="1" type="ORF">F383_30252</name>
    <name evidence="2" type="ORF">F383_32518</name>
</gene>
<evidence type="ECO:0000313" key="2">
    <source>
        <dbReference type="EMBL" id="KHG25588.1"/>
    </source>
</evidence>
<dbReference type="EMBL" id="KN425566">
    <property type="protein sequence ID" value="KHG23577.1"/>
    <property type="molecule type" value="Genomic_DNA"/>
</dbReference>
<reference evidence="3" key="2">
    <citation type="submission" date="2014-09" db="EMBL/GenBank/DDBJ databases">
        <authorList>
            <person name="Mudge J."/>
            <person name="Ramaraj T."/>
            <person name="Lindquist I.E."/>
            <person name="Bharti A.K."/>
            <person name="Sundararajan A."/>
            <person name="Cameron C.T."/>
            <person name="Woodward J.E."/>
            <person name="May G.D."/>
            <person name="Brubaker C."/>
            <person name="Broadhvest J."/>
            <person name="Wilkins T.A."/>
        </authorList>
    </citation>
    <scope>NUCLEOTIDE SEQUENCE</scope>
    <source>
        <strain evidence="3">cv. AKA8401</strain>
    </source>
</reference>
<dbReference type="Proteomes" id="UP000032142">
    <property type="component" value="Unassembled WGS sequence"/>
</dbReference>
<accession>A0A0B0PGL2</accession>
<dbReference type="EMBL" id="KN432965">
    <property type="protein sequence ID" value="KHG25588.1"/>
    <property type="molecule type" value="Genomic_DNA"/>
</dbReference>
<reference evidence="2" key="1">
    <citation type="submission" date="2014-09" db="EMBL/GenBank/DDBJ databases">
        <title>G. arboreum L. cv. AKA8401 A2 genome assembly version 1.0.</title>
        <authorList>
            <person name="Mudge J."/>
            <person name="Ramaraj T."/>
            <person name="Lindquist I.E."/>
            <person name="Bharti A.K."/>
            <person name="Sundararajan A."/>
            <person name="Cameron C.T."/>
            <person name="Woodward J.E."/>
            <person name="May G.D."/>
            <person name="Brubaker C."/>
            <person name="Broadhvest J."/>
            <person name="Wilkins T.A."/>
        </authorList>
    </citation>
    <scope>NUCLEOTIDE SEQUENCE</scope>
</reference>
<name>A0A0B0PGL2_GOSAR</name>
<organism evidence="2 3">
    <name type="scientific">Gossypium arboreum</name>
    <name type="common">Tree cotton</name>
    <name type="synonym">Gossypium nanking</name>
    <dbReference type="NCBI Taxonomy" id="29729"/>
    <lineage>
        <taxon>Eukaryota</taxon>
        <taxon>Viridiplantae</taxon>
        <taxon>Streptophyta</taxon>
        <taxon>Embryophyta</taxon>
        <taxon>Tracheophyta</taxon>
        <taxon>Spermatophyta</taxon>
        <taxon>Magnoliopsida</taxon>
        <taxon>eudicotyledons</taxon>
        <taxon>Gunneridae</taxon>
        <taxon>Pentapetalae</taxon>
        <taxon>rosids</taxon>
        <taxon>malvids</taxon>
        <taxon>Malvales</taxon>
        <taxon>Malvaceae</taxon>
        <taxon>Malvoideae</taxon>
        <taxon>Gossypium</taxon>
    </lineage>
</organism>